<protein>
    <submittedName>
        <fullName evidence="1">Uncharacterized protein</fullName>
    </submittedName>
</protein>
<dbReference type="Proteomes" id="UP001469553">
    <property type="component" value="Unassembled WGS sequence"/>
</dbReference>
<organism evidence="1 2">
    <name type="scientific">Ameca splendens</name>
    <dbReference type="NCBI Taxonomy" id="208324"/>
    <lineage>
        <taxon>Eukaryota</taxon>
        <taxon>Metazoa</taxon>
        <taxon>Chordata</taxon>
        <taxon>Craniata</taxon>
        <taxon>Vertebrata</taxon>
        <taxon>Euteleostomi</taxon>
        <taxon>Actinopterygii</taxon>
        <taxon>Neopterygii</taxon>
        <taxon>Teleostei</taxon>
        <taxon>Neoteleostei</taxon>
        <taxon>Acanthomorphata</taxon>
        <taxon>Ovalentaria</taxon>
        <taxon>Atherinomorphae</taxon>
        <taxon>Cyprinodontiformes</taxon>
        <taxon>Goodeidae</taxon>
        <taxon>Ameca</taxon>
    </lineage>
</organism>
<evidence type="ECO:0000313" key="1">
    <source>
        <dbReference type="EMBL" id="MEQ2308364.1"/>
    </source>
</evidence>
<sequence>MEIIFFTWIYISVWIPEGTFLCSSDLCFFSSFFLPQSKHVPLRLINLSKLPQGVSVGMHVCVSLCRPLRDLSKVYPAFQPLTTEERQRLPPQPCKDEAGREDGWMILV</sequence>
<evidence type="ECO:0000313" key="2">
    <source>
        <dbReference type="Proteomes" id="UP001469553"/>
    </source>
</evidence>
<name>A0ABV0ZQ30_9TELE</name>
<gene>
    <name evidence="1" type="ORF">AMECASPLE_027553</name>
</gene>
<comment type="caution">
    <text evidence="1">The sequence shown here is derived from an EMBL/GenBank/DDBJ whole genome shotgun (WGS) entry which is preliminary data.</text>
</comment>
<reference evidence="1 2" key="1">
    <citation type="submission" date="2021-06" db="EMBL/GenBank/DDBJ databases">
        <authorList>
            <person name="Palmer J.M."/>
        </authorList>
    </citation>
    <scope>NUCLEOTIDE SEQUENCE [LARGE SCALE GENOMIC DNA]</scope>
    <source>
        <strain evidence="1 2">AS_MEX2019</strain>
        <tissue evidence="1">Muscle</tissue>
    </source>
</reference>
<accession>A0ABV0ZQ30</accession>
<keyword evidence="2" id="KW-1185">Reference proteome</keyword>
<proteinExistence type="predicted"/>
<dbReference type="EMBL" id="JAHRIP010068760">
    <property type="protein sequence ID" value="MEQ2308364.1"/>
    <property type="molecule type" value="Genomic_DNA"/>
</dbReference>